<feature type="compositionally biased region" description="Basic and acidic residues" evidence="1">
    <location>
        <begin position="1959"/>
        <end position="1968"/>
    </location>
</feature>
<feature type="compositionally biased region" description="Polar residues" evidence="1">
    <location>
        <begin position="867"/>
        <end position="885"/>
    </location>
</feature>
<evidence type="ECO:0000259" key="2">
    <source>
        <dbReference type="Pfam" id="PF25580"/>
    </source>
</evidence>
<feature type="compositionally biased region" description="Polar residues" evidence="1">
    <location>
        <begin position="840"/>
        <end position="853"/>
    </location>
</feature>
<keyword evidence="4" id="KW-1185">Reference proteome</keyword>
<dbReference type="Pfam" id="PF25580">
    <property type="entry name" value="TPR_Rlf"/>
    <property type="match status" value="1"/>
</dbReference>
<dbReference type="Proteomes" id="UP001307889">
    <property type="component" value="Chromosome 2"/>
</dbReference>
<dbReference type="InterPro" id="IPR057986">
    <property type="entry name" value="TPR_Rlf/292/654"/>
</dbReference>
<gene>
    <name evidence="3" type="ORF">NTJ_02614</name>
</gene>
<feature type="compositionally biased region" description="Basic and acidic residues" evidence="1">
    <location>
        <begin position="2284"/>
        <end position="2301"/>
    </location>
</feature>
<feature type="region of interest" description="Disordered" evidence="1">
    <location>
        <begin position="1899"/>
        <end position="1923"/>
    </location>
</feature>
<feature type="compositionally biased region" description="Acidic residues" evidence="1">
    <location>
        <begin position="2314"/>
        <end position="2331"/>
    </location>
</feature>
<evidence type="ECO:0000313" key="4">
    <source>
        <dbReference type="Proteomes" id="UP001307889"/>
    </source>
</evidence>
<feature type="region of interest" description="Disordered" evidence="1">
    <location>
        <begin position="1959"/>
        <end position="2042"/>
    </location>
</feature>
<feature type="compositionally biased region" description="Basic and acidic residues" evidence="1">
    <location>
        <begin position="569"/>
        <end position="581"/>
    </location>
</feature>
<feature type="region of interest" description="Disordered" evidence="1">
    <location>
        <begin position="2054"/>
        <end position="2079"/>
    </location>
</feature>
<feature type="compositionally biased region" description="Basic residues" evidence="1">
    <location>
        <begin position="1579"/>
        <end position="1589"/>
    </location>
</feature>
<organism evidence="3 4">
    <name type="scientific">Nesidiocoris tenuis</name>
    <dbReference type="NCBI Taxonomy" id="355587"/>
    <lineage>
        <taxon>Eukaryota</taxon>
        <taxon>Metazoa</taxon>
        <taxon>Ecdysozoa</taxon>
        <taxon>Arthropoda</taxon>
        <taxon>Hexapoda</taxon>
        <taxon>Insecta</taxon>
        <taxon>Pterygota</taxon>
        <taxon>Neoptera</taxon>
        <taxon>Paraneoptera</taxon>
        <taxon>Hemiptera</taxon>
        <taxon>Heteroptera</taxon>
        <taxon>Panheteroptera</taxon>
        <taxon>Cimicomorpha</taxon>
        <taxon>Miridae</taxon>
        <taxon>Dicyphina</taxon>
        <taxon>Nesidiocoris</taxon>
    </lineage>
</organism>
<feature type="compositionally biased region" description="Low complexity" evidence="1">
    <location>
        <begin position="2522"/>
        <end position="2537"/>
    </location>
</feature>
<feature type="compositionally biased region" description="Low complexity" evidence="1">
    <location>
        <begin position="1590"/>
        <end position="1601"/>
    </location>
</feature>
<feature type="compositionally biased region" description="Polar residues" evidence="1">
    <location>
        <begin position="656"/>
        <end position="665"/>
    </location>
</feature>
<feature type="compositionally biased region" description="Polar residues" evidence="1">
    <location>
        <begin position="1478"/>
        <end position="1491"/>
    </location>
</feature>
<protein>
    <recommendedName>
        <fullName evidence="2">Zinc finger protein Rlf/292/654 TPR repeats domain-containing protein</fullName>
    </recommendedName>
</protein>
<feature type="region of interest" description="Disordered" evidence="1">
    <location>
        <begin position="508"/>
        <end position="594"/>
    </location>
</feature>
<feature type="compositionally biased region" description="Polar residues" evidence="1">
    <location>
        <begin position="554"/>
        <end position="568"/>
    </location>
</feature>
<feature type="compositionally biased region" description="Polar residues" evidence="1">
    <location>
        <begin position="585"/>
        <end position="594"/>
    </location>
</feature>
<proteinExistence type="predicted"/>
<feature type="compositionally biased region" description="Low complexity" evidence="1">
    <location>
        <begin position="961"/>
        <end position="975"/>
    </location>
</feature>
<feature type="region of interest" description="Disordered" evidence="1">
    <location>
        <begin position="832"/>
        <end position="908"/>
    </location>
</feature>
<dbReference type="EMBL" id="AP028910">
    <property type="protein sequence ID" value="BES89807.1"/>
    <property type="molecule type" value="Genomic_DNA"/>
</dbReference>
<feature type="compositionally biased region" description="Low complexity" evidence="1">
    <location>
        <begin position="893"/>
        <end position="906"/>
    </location>
</feature>
<feature type="compositionally biased region" description="Low complexity" evidence="1">
    <location>
        <begin position="2479"/>
        <end position="2490"/>
    </location>
</feature>
<feature type="compositionally biased region" description="Basic and acidic residues" evidence="1">
    <location>
        <begin position="2412"/>
        <end position="2422"/>
    </location>
</feature>
<feature type="region of interest" description="Disordered" evidence="1">
    <location>
        <begin position="1075"/>
        <end position="1134"/>
    </location>
</feature>
<feature type="region of interest" description="Disordered" evidence="1">
    <location>
        <begin position="629"/>
        <end position="665"/>
    </location>
</feature>
<feature type="region of interest" description="Disordered" evidence="1">
    <location>
        <begin position="2176"/>
        <end position="2205"/>
    </location>
</feature>
<feature type="region of interest" description="Disordered" evidence="1">
    <location>
        <begin position="940"/>
        <end position="979"/>
    </location>
</feature>
<evidence type="ECO:0000256" key="1">
    <source>
        <dbReference type="SAM" id="MobiDB-lite"/>
    </source>
</evidence>
<feature type="domain" description="Zinc finger protein Rlf/292/654 TPR repeats" evidence="2">
    <location>
        <begin position="280"/>
        <end position="419"/>
    </location>
</feature>
<feature type="compositionally biased region" description="Basic and acidic residues" evidence="1">
    <location>
        <begin position="1117"/>
        <end position="1131"/>
    </location>
</feature>
<feature type="compositionally biased region" description="Low complexity" evidence="1">
    <location>
        <begin position="2183"/>
        <end position="2197"/>
    </location>
</feature>
<feature type="region of interest" description="Disordered" evidence="1">
    <location>
        <begin position="2242"/>
        <end position="2445"/>
    </location>
</feature>
<feature type="compositionally biased region" description="Polar residues" evidence="1">
    <location>
        <begin position="1615"/>
        <end position="1634"/>
    </location>
</feature>
<sequence>MADQAKLEELQANILDDTKHYTEKLDVVVATWKHFYEKAYEEEHPEVLHKVISPLFRAAVQIILHGDWPRLKHVTRRKLTALIKRSNQFLYRKFPESAKKCKTLTFLWVDPWDHPTLRQILETATASDEDVCSWMNHEGNELLFLRLEAMCEGLCEDLALRMVACYLKHLKQNQECHDIDVDDMNDIFIVLLYKFNKKQEVTDMLTALPINDGIKMIARFNEKSKRKGRLGKHFDKMKQVAASTLMDLAMDTCMDKEEDRLSMSNFIEKWLGFNIEPKLAANDAQKSIADAVRQLISNAGSARHIYIFTQVLNTKYGDTLKLLCIELYIRGLSKNLNEIEDLKLRCDEKLVQANKDLADGFLQLAELFSGNESVCRECILSSFALNPTKEMLQRIQTLLQVKDSAKNATEATQDSSRRLEKCSYHFQYNCSCNYDFLSIQLEPELLKSAPHLPDDLATVLSRSRPKDLTWSLGRNLDKECQKYLKNYKGPEFKSPELQYLHIDYSQFKDRSPLPDQPSEQLMPNKQKMRKTSNKPDAPKSRKVRRKVAPLYYGSTDSMDSQPGTSEDSVSLHHEPNTEAHGQETPFRTESSDRQWASQVKKEASTQTQLSQFQSANSIPYHEPLLNSCVEGNKPIPTEKTLSDPPRRLRLDHAPQTGPSANYATPISSSELTKTMRMYFNRKTANQNRDNSNSGNTYLPTHSPRPAEVPPTASSDLRIQEKLKPILKSLDMNPKVMVEEVTASRSTTQLLRGATDKHGFPSPHEDLDNLAQAVMRSDILLAKSVPGMNSVDMIVPQPQETAVNVVQISNSMPVISQPAVTTVDASSSITHAIHSSNSSTGTNPLRASNSTSLSCIKDPDNNYPGDCPSSSQVNDSSKTHDSNNYGPASREHTSSSSSSIPPTSSDSRMNTIQLHSSNLQLAASVPCSSQQEGTLVTAHIQRVGQPSRQRSSADIPVRGGTNSSSCQASSSNNEANKVSSSQVFQLVVKDGRVIEQYYHGNQTLNPVLSIPDSEENDSLPNVPNSYNHDHFIKLLKKKNDAKAKSVPKPGEHFQVSSLPKFHQVFGRQIYQSDTMSLESSSMSSHTPFEERSNSSEVKSQNDVSSSGLSKGVQTANLKDTELPSKTNEKTRTDVQTNLSNSVIPQTSSCSSINLDMKEVRSADLPSSSGVIFTCKVPISLSNSSMLQGKPVTILKTTTSSTESVQCSEMLDSETRTKDTVIRSGNMNALLAAALKNASPIKHTVINNPTSSQIAMGNVKHIKVNNAEGIVMQKIRMPTPVQKNIRRQATQPARYIRPMIQVSTGNSMTQTGPPVVTIPLPSRTVVLATNVNHNTLQSTLSKIESRQDHLGGGADQASVSSTTLEQLREFESVLEQVTNTSQMKERGNVKKVEHQPTQTTSTDFSIVAASKVNPIFQSSLVSSISDLNNERVSLTFINKNVSCTSNPMITSSPSKITASTPVVVVQSCSRPLASPALSITSQSSLSPAPQTSPAHIPSKIGSKVNKPTKVKSIGKTAPTATIKVSTLPKPQQKPQEDEQTTQRIYAILDKYAEQLRNSPELKNKPAPRRRSNPPTNPTQSSKRKKSSHSKSKSVSSLPTCSSSEMSPGSEDLRTLGSEDSSNGVSQLSQVLNSPQSRNDEHSNPPGGDISSETSESLDAKDQRSQHRILLTEPSSNSGRTVLVQENIQPLINVDGSKVLAGKQLVVGSGATVPLTLSLPAGNVKQVIFPVPADGRPFVVAKVPKMYRVHQVTMPTGSPLLATAAGSGAVVLRQMCLNKGNSAVKQMKLPVVSQLPTPGLNNIGTQPTVMLPSGSQSFTLATSSSLDGESLGITLDNTILLNPSTSQPLGFYQRSVTKSVGSQQSPNLLVQSSRTSLEQEGLFLSTTEMSPQVKCDNASQNLSIRTDDQNKTLIPSSHNSSGLKSEELIFNSSTQDVKEKQLTSSGELIAPNTKPWTHLHEVSKETKEFSEQKPAQQDVKSMKSEFTNIARSGGLMNSVQAKTEDPQPDGVIKSNVKEETDFGNQRSEAMHSTVKPNPCLPMTQNSTSEQWQYNLNKAPGKSTKDVKNGSPTHEQSKAGSAGVLLNNVNHTIGAKRKLNVENTIFQVAFKRTKLVKDEFMQQRNSSSCSTLEREIRLQKSLSEECEDLGVDKPRTSELFPEADLLLDSDPLSRDSLQELYSRGVESSSSSHDSPSRTSPPIVIHETASSSPHAKFTSLLWKKQKCALKAKSSNSSSSEKMLMKLDAKSDSSCGSNSPLNGSSEPSHSVTSDVKSLGNENMEFNEVSSDVKKEDSSVPSSSRDDIQSLGSENCHFSEADDSCIDADLMDTDGESDSDTRSRNGKTPVTNVEFDDDKADDFQNPADKKCKNCTYQEEDEEGKEEDSEKNDLDLQWFEIDQDSEKGDSSAEQSADVGEADKLLPDKSPAHGKTKKSAANKRNKLLSAADNNSLNGTLLDEAWVGSSEGAGQPDEPAERILRRSRSSSLTMSTTPTSAGGFYRDVTSPRHLAKRKRKSPPVSALAAMPVSVFVSSGGEDSGSSVDTQLTRNSDDLELENLSRRASSRGRVKKGCPCLNGSPDHDSSKKKKDLSPPCALVKTENKPCITKSVNYPAVTLSKKTQKVATNKSPNKRR</sequence>
<feature type="compositionally biased region" description="Polar residues" evidence="1">
    <location>
        <begin position="1970"/>
        <end position="1998"/>
    </location>
</feature>
<feature type="compositionally biased region" description="Polar residues" evidence="1">
    <location>
        <begin position="683"/>
        <end position="699"/>
    </location>
</feature>
<feature type="compositionally biased region" description="Polar residues" evidence="1">
    <location>
        <begin position="1908"/>
        <end position="1920"/>
    </location>
</feature>
<accession>A0ABN7AF06</accession>
<feature type="compositionally biased region" description="Polar residues" evidence="1">
    <location>
        <begin position="1093"/>
        <end position="1116"/>
    </location>
</feature>
<feature type="compositionally biased region" description="Acidic residues" evidence="1">
    <location>
        <begin position="2370"/>
        <end position="2382"/>
    </location>
</feature>
<feature type="region of interest" description="Disordered" evidence="1">
    <location>
        <begin position="1553"/>
        <end position="1671"/>
    </location>
</feature>
<feature type="compositionally biased region" description="Polar residues" evidence="1">
    <location>
        <begin position="2246"/>
        <end position="2269"/>
    </location>
</feature>
<feature type="compositionally biased region" description="Basic and acidic residues" evidence="1">
    <location>
        <begin position="640"/>
        <end position="652"/>
    </location>
</feature>
<name>A0ABN7AF06_9HEMI</name>
<feature type="region of interest" description="Disordered" evidence="1">
    <location>
        <begin position="1478"/>
        <end position="1540"/>
    </location>
</feature>
<feature type="compositionally biased region" description="Basic residues" evidence="1">
    <location>
        <begin position="2423"/>
        <end position="2437"/>
    </location>
</feature>
<feature type="region of interest" description="Disordered" evidence="1">
    <location>
        <begin position="683"/>
        <end position="713"/>
    </location>
</feature>
<evidence type="ECO:0000313" key="3">
    <source>
        <dbReference type="EMBL" id="BES89807.1"/>
    </source>
</evidence>
<reference evidence="3 4" key="1">
    <citation type="submission" date="2023-09" db="EMBL/GenBank/DDBJ databases">
        <title>Nesidiocoris tenuis whole genome shotgun sequence.</title>
        <authorList>
            <person name="Shibata T."/>
            <person name="Shimoda M."/>
            <person name="Kobayashi T."/>
            <person name="Uehara T."/>
        </authorList>
    </citation>
    <scope>NUCLEOTIDE SEQUENCE [LARGE SCALE GENOMIC DNA]</scope>
    <source>
        <strain evidence="3 4">Japan</strain>
    </source>
</reference>
<feature type="region of interest" description="Disordered" evidence="1">
    <location>
        <begin position="2458"/>
        <end position="2589"/>
    </location>
</feature>